<dbReference type="PANTHER" id="PTHR20883:SF14">
    <property type="entry name" value="PHYTANOYL-COA DIOXYGENASE"/>
    <property type="match status" value="1"/>
</dbReference>
<dbReference type="Proteomes" id="UP001596044">
    <property type="component" value="Unassembled WGS sequence"/>
</dbReference>
<dbReference type="PANTHER" id="PTHR20883">
    <property type="entry name" value="PHYTANOYL-COA DIOXYGENASE DOMAIN CONTAINING 1"/>
    <property type="match status" value="1"/>
</dbReference>
<dbReference type="EMBL" id="JBHSMJ010000011">
    <property type="protein sequence ID" value="MFC5448772.1"/>
    <property type="molecule type" value="Genomic_DNA"/>
</dbReference>
<dbReference type="InterPro" id="IPR008775">
    <property type="entry name" value="Phytyl_CoA_dOase-like"/>
</dbReference>
<dbReference type="Pfam" id="PF05721">
    <property type="entry name" value="PhyH"/>
    <property type="match status" value="1"/>
</dbReference>
<proteinExistence type="predicted"/>
<comment type="caution">
    <text evidence="1">The sequence shown here is derived from an EMBL/GenBank/DDBJ whole genome shotgun (WGS) entry which is preliminary data.</text>
</comment>
<dbReference type="Gene3D" id="2.60.120.620">
    <property type="entry name" value="q2cbj1_9rhob like domain"/>
    <property type="match status" value="1"/>
</dbReference>
<evidence type="ECO:0000313" key="1">
    <source>
        <dbReference type="EMBL" id="MFC5448772.1"/>
    </source>
</evidence>
<dbReference type="GO" id="GO:0051213">
    <property type="term" value="F:dioxygenase activity"/>
    <property type="evidence" value="ECO:0007669"/>
    <property type="project" value="UniProtKB-KW"/>
</dbReference>
<dbReference type="SUPFAM" id="SSF51197">
    <property type="entry name" value="Clavaminate synthase-like"/>
    <property type="match status" value="1"/>
</dbReference>
<keyword evidence="2" id="KW-1185">Reference proteome</keyword>
<protein>
    <submittedName>
        <fullName evidence="1">Phytanoyl-CoA dioxygenase family protein</fullName>
    </submittedName>
</protein>
<keyword evidence="1" id="KW-0223">Dioxygenase</keyword>
<gene>
    <name evidence="1" type="ORF">ACFPOG_10895</name>
</gene>
<evidence type="ECO:0000313" key="2">
    <source>
        <dbReference type="Proteomes" id="UP001596044"/>
    </source>
</evidence>
<keyword evidence="1" id="KW-0560">Oxidoreductase</keyword>
<dbReference type="RefSeq" id="WP_270884573.1">
    <property type="nucleotide sequence ID" value="NZ_JAQFVF010000072.1"/>
</dbReference>
<name>A0ABW0K7V6_9BACL</name>
<accession>A0ABW0K7V6</accession>
<organism evidence="1 2">
    <name type="scientific">Paenibacillus aestuarii</name>
    <dbReference type="NCBI Taxonomy" id="516965"/>
    <lineage>
        <taxon>Bacteria</taxon>
        <taxon>Bacillati</taxon>
        <taxon>Bacillota</taxon>
        <taxon>Bacilli</taxon>
        <taxon>Bacillales</taxon>
        <taxon>Paenibacillaceae</taxon>
        <taxon>Paenibacillus</taxon>
    </lineage>
</organism>
<sequence length="281" mass="32150">MELKSILSKDQVNQFFKDGFLKIESFYDKQKDIEPIQYHIYCIIGLLLKKYNIDFQQLPYSSLDFDSGYQELIAADRKIGGEVYDALKHVPSFLRLVCNEKHDAIVAQLRQTTLPGIANGGYGIRIDNPKEEKYRAGWHQDYTSQFRSLDGIVFWSPLIKITEELGPVQLCTGSHKDGLVPVHAQDPRYPDKSGAYGLVFKDEANLVRRYPIAAPLSEPGDLILIDYQTIHASGYNNSNRSRWSMQMRYFNYEEPTGIRIGWKGSFAAGNAIKEIHPELMF</sequence>
<reference evidence="2" key="1">
    <citation type="journal article" date="2019" name="Int. J. Syst. Evol. Microbiol.">
        <title>The Global Catalogue of Microorganisms (GCM) 10K type strain sequencing project: providing services to taxonomists for standard genome sequencing and annotation.</title>
        <authorList>
            <consortium name="The Broad Institute Genomics Platform"/>
            <consortium name="The Broad Institute Genome Sequencing Center for Infectious Disease"/>
            <person name="Wu L."/>
            <person name="Ma J."/>
        </authorList>
    </citation>
    <scope>NUCLEOTIDE SEQUENCE [LARGE SCALE GENOMIC DNA]</scope>
    <source>
        <strain evidence="2">KACC 11904</strain>
    </source>
</reference>